<evidence type="ECO:0000313" key="2">
    <source>
        <dbReference type="EMBL" id="MPC69957.1"/>
    </source>
</evidence>
<dbReference type="Proteomes" id="UP000324222">
    <property type="component" value="Unassembled WGS sequence"/>
</dbReference>
<keyword evidence="3" id="KW-1185">Reference proteome</keyword>
<protein>
    <submittedName>
        <fullName evidence="2">Uncharacterized protein</fullName>
    </submittedName>
</protein>
<evidence type="ECO:0000313" key="3">
    <source>
        <dbReference type="Proteomes" id="UP000324222"/>
    </source>
</evidence>
<name>A0A5B7HL23_PORTR</name>
<feature type="compositionally biased region" description="Basic and acidic residues" evidence="1">
    <location>
        <begin position="65"/>
        <end position="78"/>
    </location>
</feature>
<reference evidence="2 3" key="1">
    <citation type="submission" date="2019-05" db="EMBL/GenBank/DDBJ databases">
        <title>Another draft genome of Portunus trituberculatus and its Hox gene families provides insights of decapod evolution.</title>
        <authorList>
            <person name="Jeong J.-H."/>
            <person name="Song I."/>
            <person name="Kim S."/>
            <person name="Choi T."/>
            <person name="Kim D."/>
            <person name="Ryu S."/>
            <person name="Kim W."/>
        </authorList>
    </citation>
    <scope>NUCLEOTIDE SEQUENCE [LARGE SCALE GENOMIC DNA]</scope>
    <source>
        <tissue evidence="2">Muscle</tissue>
    </source>
</reference>
<dbReference type="EMBL" id="VSRR010030275">
    <property type="protein sequence ID" value="MPC69957.1"/>
    <property type="molecule type" value="Genomic_DNA"/>
</dbReference>
<dbReference type="AlphaFoldDB" id="A0A5B7HL23"/>
<organism evidence="2 3">
    <name type="scientific">Portunus trituberculatus</name>
    <name type="common">Swimming crab</name>
    <name type="synonym">Neptunus trituberculatus</name>
    <dbReference type="NCBI Taxonomy" id="210409"/>
    <lineage>
        <taxon>Eukaryota</taxon>
        <taxon>Metazoa</taxon>
        <taxon>Ecdysozoa</taxon>
        <taxon>Arthropoda</taxon>
        <taxon>Crustacea</taxon>
        <taxon>Multicrustacea</taxon>
        <taxon>Malacostraca</taxon>
        <taxon>Eumalacostraca</taxon>
        <taxon>Eucarida</taxon>
        <taxon>Decapoda</taxon>
        <taxon>Pleocyemata</taxon>
        <taxon>Brachyura</taxon>
        <taxon>Eubrachyura</taxon>
        <taxon>Portunoidea</taxon>
        <taxon>Portunidae</taxon>
        <taxon>Portuninae</taxon>
        <taxon>Portunus</taxon>
    </lineage>
</organism>
<sequence>MSKEVYSDYGDKTVERLGKQRQASFMTHKVQLREDCKIHRRYSEQPASTQYWATPRQATFTPRMQDNREAAEPEQRLR</sequence>
<evidence type="ECO:0000256" key="1">
    <source>
        <dbReference type="SAM" id="MobiDB-lite"/>
    </source>
</evidence>
<proteinExistence type="predicted"/>
<feature type="region of interest" description="Disordered" evidence="1">
    <location>
        <begin position="56"/>
        <end position="78"/>
    </location>
</feature>
<gene>
    <name evidence="2" type="ORF">E2C01_064190</name>
</gene>
<comment type="caution">
    <text evidence="2">The sequence shown here is derived from an EMBL/GenBank/DDBJ whole genome shotgun (WGS) entry which is preliminary data.</text>
</comment>
<accession>A0A5B7HL23</accession>